<protein>
    <submittedName>
        <fullName evidence="8">Cyclin-dependent kinase inhibitor 1B</fullName>
    </submittedName>
</protein>
<dbReference type="Pfam" id="PF02234">
    <property type="entry name" value="CDI"/>
    <property type="match status" value="1"/>
</dbReference>
<evidence type="ECO:0000313" key="8">
    <source>
        <dbReference type="EMBL" id="KAK2566736.1"/>
    </source>
</evidence>
<keyword evidence="4" id="KW-0539">Nucleus</keyword>
<comment type="similarity">
    <text evidence="2">Belongs to the CDI family.</text>
</comment>
<evidence type="ECO:0000256" key="2">
    <source>
        <dbReference type="ARBA" id="ARBA00006726"/>
    </source>
</evidence>
<evidence type="ECO:0000256" key="3">
    <source>
        <dbReference type="ARBA" id="ARBA00023013"/>
    </source>
</evidence>
<feature type="compositionally biased region" description="Basic residues" evidence="6">
    <location>
        <begin position="157"/>
        <end position="173"/>
    </location>
</feature>
<comment type="caution">
    <text evidence="8">The sequence shown here is derived from an EMBL/GenBank/DDBJ whole genome shotgun (WGS) entry which is preliminary data.</text>
</comment>
<feature type="region of interest" description="Disordered" evidence="6">
    <location>
        <begin position="144"/>
        <end position="185"/>
    </location>
</feature>
<feature type="region of interest" description="Disordered" evidence="6">
    <location>
        <begin position="66"/>
        <end position="99"/>
    </location>
</feature>
<sequence>MSFDTSDELSNRETAKRNLFGRVDHDQTRNDLQRQLRSDGEEKKRQWNFDFENCEPLPGRYKWQRVGRRLQARKSPTETTPRNSSTGASFAENIFQDRTADPTRAEARYNLRTRGRGLENFSGLEFDYSRNSLCEFRSTTAAAGKKNTGNCESKRIAKERKPRSTLTNMRRKGKIPDHLATRRTR</sequence>
<feature type="region of interest" description="Disordered" evidence="6">
    <location>
        <begin position="1"/>
        <end position="30"/>
    </location>
</feature>
<evidence type="ECO:0000256" key="6">
    <source>
        <dbReference type="SAM" id="MobiDB-lite"/>
    </source>
</evidence>
<keyword evidence="5" id="KW-0131">Cell cycle</keyword>
<proteinExistence type="inferred from homology"/>
<reference evidence="8" key="1">
    <citation type="journal article" date="2023" name="G3 (Bethesda)">
        <title>Whole genome assembly and annotation of the endangered Caribbean coral Acropora cervicornis.</title>
        <authorList>
            <person name="Selwyn J.D."/>
            <person name="Vollmer S.V."/>
        </authorList>
    </citation>
    <scope>NUCLEOTIDE SEQUENCE</scope>
    <source>
        <strain evidence="8">K2</strain>
    </source>
</reference>
<reference evidence="8" key="2">
    <citation type="journal article" date="2023" name="Science">
        <title>Genomic signatures of disease resistance in endangered staghorn corals.</title>
        <authorList>
            <person name="Vollmer S.V."/>
            <person name="Selwyn J.D."/>
            <person name="Despard B.A."/>
            <person name="Roesel C.L."/>
        </authorList>
    </citation>
    <scope>NUCLEOTIDE SEQUENCE</scope>
    <source>
        <strain evidence="8">K2</strain>
    </source>
</reference>
<dbReference type="InterPro" id="IPR044898">
    <property type="entry name" value="CDI_dom_sf"/>
</dbReference>
<feature type="compositionally biased region" description="Basic and acidic residues" evidence="6">
    <location>
        <begin position="9"/>
        <end position="30"/>
    </location>
</feature>
<gene>
    <name evidence="8" type="ORF">P5673_009408</name>
</gene>
<evidence type="ECO:0000256" key="1">
    <source>
        <dbReference type="ARBA" id="ARBA00004123"/>
    </source>
</evidence>
<dbReference type="InterPro" id="IPR003175">
    <property type="entry name" value="CDI_dom"/>
</dbReference>
<dbReference type="Proteomes" id="UP001249851">
    <property type="component" value="Unassembled WGS sequence"/>
</dbReference>
<feature type="compositionally biased region" description="Basic and acidic residues" evidence="6">
    <location>
        <begin position="174"/>
        <end position="185"/>
    </location>
</feature>
<keyword evidence="3 8" id="KW-0649">Protein kinase inhibitor</keyword>
<dbReference type="Gene3D" id="4.10.365.10">
    <property type="entry name" value="p27"/>
    <property type="match status" value="1"/>
</dbReference>
<dbReference type="GO" id="GO:0005634">
    <property type="term" value="C:nucleus"/>
    <property type="evidence" value="ECO:0007669"/>
    <property type="project" value="UniProtKB-SubCell"/>
</dbReference>
<feature type="compositionally biased region" description="Polar residues" evidence="6">
    <location>
        <begin position="77"/>
        <end position="88"/>
    </location>
</feature>
<dbReference type="PANTHER" id="PTHR10265:SF45">
    <property type="entry name" value="DACAPO"/>
    <property type="match status" value="1"/>
</dbReference>
<feature type="domain" description="Cyclin-dependent kinase inhibitor" evidence="7">
    <location>
        <begin position="18"/>
        <end position="66"/>
    </location>
</feature>
<organism evidence="8 9">
    <name type="scientific">Acropora cervicornis</name>
    <name type="common">Staghorn coral</name>
    <dbReference type="NCBI Taxonomy" id="6130"/>
    <lineage>
        <taxon>Eukaryota</taxon>
        <taxon>Metazoa</taxon>
        <taxon>Cnidaria</taxon>
        <taxon>Anthozoa</taxon>
        <taxon>Hexacorallia</taxon>
        <taxon>Scleractinia</taxon>
        <taxon>Astrocoeniina</taxon>
        <taxon>Acroporidae</taxon>
        <taxon>Acropora</taxon>
    </lineage>
</organism>
<evidence type="ECO:0000256" key="5">
    <source>
        <dbReference type="ARBA" id="ARBA00023306"/>
    </source>
</evidence>
<evidence type="ECO:0000256" key="4">
    <source>
        <dbReference type="ARBA" id="ARBA00023242"/>
    </source>
</evidence>
<accession>A0AAD9QTC3</accession>
<dbReference type="GO" id="GO:0051726">
    <property type="term" value="P:regulation of cell cycle"/>
    <property type="evidence" value="ECO:0007669"/>
    <property type="project" value="InterPro"/>
</dbReference>
<keyword evidence="9" id="KW-1185">Reference proteome</keyword>
<dbReference type="AlphaFoldDB" id="A0AAD9QTC3"/>
<name>A0AAD9QTC3_ACRCE</name>
<evidence type="ECO:0000259" key="7">
    <source>
        <dbReference type="Pfam" id="PF02234"/>
    </source>
</evidence>
<evidence type="ECO:0000313" key="9">
    <source>
        <dbReference type="Proteomes" id="UP001249851"/>
    </source>
</evidence>
<dbReference type="EMBL" id="JARQWQ010000016">
    <property type="protein sequence ID" value="KAK2566736.1"/>
    <property type="molecule type" value="Genomic_DNA"/>
</dbReference>
<dbReference type="PANTHER" id="PTHR10265">
    <property type="entry name" value="CYCLIN-DEPENDENT KINASE INHIBITOR 1"/>
    <property type="match status" value="1"/>
</dbReference>
<dbReference type="GO" id="GO:0004861">
    <property type="term" value="F:cyclin-dependent protein serine/threonine kinase inhibitor activity"/>
    <property type="evidence" value="ECO:0007669"/>
    <property type="project" value="InterPro"/>
</dbReference>
<comment type="subcellular location">
    <subcellularLocation>
        <location evidence="1">Nucleus</location>
    </subcellularLocation>
</comment>